<dbReference type="InterPro" id="IPR002081">
    <property type="entry name" value="Cryptochrome/DNA_photolyase_1"/>
</dbReference>
<evidence type="ECO:0000313" key="9">
    <source>
        <dbReference type="Proteomes" id="UP000802098"/>
    </source>
</evidence>
<protein>
    <submittedName>
        <fullName evidence="8">Deoxyribodipyrimidine photo-lyase</fullName>
    </submittedName>
</protein>
<evidence type="ECO:0000256" key="4">
    <source>
        <dbReference type="ARBA" id="ARBA00022827"/>
    </source>
</evidence>
<dbReference type="InterPro" id="IPR036155">
    <property type="entry name" value="Crypto/Photolyase_N_sf"/>
</dbReference>
<feature type="domain" description="Photolyase/cryptochrome alpha/beta" evidence="7">
    <location>
        <begin position="6"/>
        <end position="142"/>
    </location>
</feature>
<dbReference type="Pfam" id="PF00875">
    <property type="entry name" value="DNA_photolyase"/>
    <property type="match status" value="1"/>
</dbReference>
<dbReference type="InterPro" id="IPR036134">
    <property type="entry name" value="Crypto/Photolyase_FAD-like_sf"/>
</dbReference>
<dbReference type="Pfam" id="PF03441">
    <property type="entry name" value="FAD_binding_7"/>
    <property type="match status" value="1"/>
</dbReference>
<accession>A0ABX0HS39</accession>
<keyword evidence="5 6" id="KW-0157">Chromophore</keyword>
<evidence type="ECO:0000256" key="3">
    <source>
        <dbReference type="ARBA" id="ARBA00022630"/>
    </source>
</evidence>
<keyword evidence="3 6" id="KW-0285">Flavoprotein</keyword>
<evidence type="ECO:0000256" key="1">
    <source>
        <dbReference type="ARBA" id="ARBA00001932"/>
    </source>
</evidence>
<reference evidence="8 9" key="1">
    <citation type="submission" date="2020-03" db="EMBL/GenBank/DDBJ databases">
        <title>Rubrivivax benzoatilyticus JA2 (sequenced after 10 years sub-culturing).</title>
        <authorList>
            <person name="Gupta D."/>
            <person name="Chintalapati S."/>
            <person name="Chintalapati V.R."/>
        </authorList>
    </citation>
    <scope>NUCLEOTIDE SEQUENCE [LARGE SCALE GENOMIC DNA]</scope>
    <source>
        <strain evidence="8 9">JA2-Mal</strain>
    </source>
</reference>
<evidence type="ECO:0000256" key="5">
    <source>
        <dbReference type="ARBA" id="ARBA00022991"/>
    </source>
</evidence>
<dbReference type="Gene3D" id="1.25.40.80">
    <property type="match status" value="1"/>
</dbReference>
<dbReference type="Gene3D" id="3.40.50.620">
    <property type="entry name" value="HUPs"/>
    <property type="match status" value="1"/>
</dbReference>
<dbReference type="Proteomes" id="UP000802098">
    <property type="component" value="Unassembled WGS sequence"/>
</dbReference>
<evidence type="ECO:0000256" key="2">
    <source>
        <dbReference type="ARBA" id="ARBA00001974"/>
    </source>
</evidence>
<keyword evidence="9" id="KW-1185">Reference proteome</keyword>
<sequence length="505" mass="56434">MKNGIDNALVWLRRDLRTEDNAALYHALRAARRVWCVFVFDPEILEPLPRADRRVEFIRDSVVGVDAELRALAASHGIDGAGLIVRHGRPLQEIPRLAAALGAQAVYASHDDEPEALARDARVRGALADAGIAFHGSKDHVIFERDEVLTQGGGPFSVFTPYRNAWLKKLDDFYLSSYPVERHAGALAPKPAGETLPTLADIGFESTNLHALKLPSGPAGGRELLADFLERVDHYADWRDFPAVKGPSYLGPHLRFGTVSIRRLAREAHQRLTAGSRGAEVWLSELVWRDFYHQLLHHHPRVVGGCFKPEYDRLHWEHGKHADELFAAWCEGRTGYPIVDAAMHQLTRTGYMHNRLRMISASFLTKDLGIDWRRGEAWFARHLNDFDLASNNGGWQWAASTGCDAQPYFRIFNPVSQSERFDPEGRFIRRYLPQLAKLPDTLLHAPWRARPADLAAAGVVLGRDYPAPVVAHEEARERTLARFAAVKPAAARAAGRARPAAGRDS</sequence>
<dbReference type="PROSITE" id="PS00691">
    <property type="entry name" value="DNA_PHOTOLYASES_1_2"/>
    <property type="match status" value="1"/>
</dbReference>
<dbReference type="PANTHER" id="PTHR11455:SF9">
    <property type="entry name" value="CRYPTOCHROME CIRCADIAN CLOCK 5 ISOFORM X1"/>
    <property type="match status" value="1"/>
</dbReference>
<evidence type="ECO:0000256" key="6">
    <source>
        <dbReference type="RuleBase" id="RU004182"/>
    </source>
</evidence>
<dbReference type="InterPro" id="IPR018394">
    <property type="entry name" value="DNA_photolyase_1_CS_C"/>
</dbReference>
<dbReference type="SUPFAM" id="SSF48173">
    <property type="entry name" value="Cryptochrome/photolyase FAD-binding domain"/>
    <property type="match status" value="1"/>
</dbReference>
<organism evidence="8 9">
    <name type="scientific">Rubrivivax benzoatilyticus</name>
    <dbReference type="NCBI Taxonomy" id="316997"/>
    <lineage>
        <taxon>Bacteria</taxon>
        <taxon>Pseudomonadati</taxon>
        <taxon>Pseudomonadota</taxon>
        <taxon>Betaproteobacteria</taxon>
        <taxon>Burkholderiales</taxon>
        <taxon>Sphaerotilaceae</taxon>
        <taxon>Rubrivivax</taxon>
    </lineage>
</organism>
<dbReference type="InterPro" id="IPR005101">
    <property type="entry name" value="Cryptochr/Photolyase_FAD-bd"/>
</dbReference>
<evidence type="ECO:0000259" key="7">
    <source>
        <dbReference type="PROSITE" id="PS51645"/>
    </source>
</evidence>
<dbReference type="PANTHER" id="PTHR11455">
    <property type="entry name" value="CRYPTOCHROME"/>
    <property type="match status" value="1"/>
</dbReference>
<comment type="cofactor">
    <cofactor evidence="1">
        <name>(6R)-5,10-methylene-5,6,7,8-tetrahydrofolate</name>
        <dbReference type="ChEBI" id="CHEBI:15636"/>
    </cofactor>
</comment>
<dbReference type="RefSeq" id="WP_009855280.1">
    <property type="nucleotide sequence ID" value="NZ_JAAOCD010000002.1"/>
</dbReference>
<gene>
    <name evidence="8" type="ORF">G7087_05720</name>
</gene>
<comment type="cofactor">
    <cofactor evidence="2">
        <name>FAD</name>
        <dbReference type="ChEBI" id="CHEBI:57692"/>
    </cofactor>
</comment>
<dbReference type="SUPFAM" id="SSF52425">
    <property type="entry name" value="Cryptochrome/photolyase, N-terminal domain"/>
    <property type="match status" value="1"/>
</dbReference>
<dbReference type="InterPro" id="IPR014729">
    <property type="entry name" value="Rossmann-like_a/b/a_fold"/>
</dbReference>
<dbReference type="PROSITE" id="PS51645">
    <property type="entry name" value="PHR_CRY_ALPHA_BETA"/>
    <property type="match status" value="1"/>
</dbReference>
<keyword evidence="4 6" id="KW-0274">FAD</keyword>
<dbReference type="Gene3D" id="1.10.579.10">
    <property type="entry name" value="DNA Cyclobutane Dipyrimidine Photolyase, subunit A, domain 3"/>
    <property type="match status" value="1"/>
</dbReference>
<evidence type="ECO:0000313" key="8">
    <source>
        <dbReference type="EMBL" id="NHK97868.1"/>
    </source>
</evidence>
<comment type="similarity">
    <text evidence="6">Belongs to the DNA photolyase family.</text>
</comment>
<dbReference type="EMBL" id="JAAOCD010000002">
    <property type="protein sequence ID" value="NHK97868.1"/>
    <property type="molecule type" value="Genomic_DNA"/>
</dbReference>
<proteinExistence type="inferred from homology"/>
<dbReference type="PRINTS" id="PR00147">
    <property type="entry name" value="DNAPHOTLYASE"/>
</dbReference>
<dbReference type="InterPro" id="IPR006050">
    <property type="entry name" value="DNA_photolyase_N"/>
</dbReference>
<comment type="caution">
    <text evidence="8">The sequence shown here is derived from an EMBL/GenBank/DDBJ whole genome shotgun (WGS) entry which is preliminary data.</text>
</comment>
<name>A0ABX0HS39_9BURK</name>